<accession>A0AAD1ULF7</accession>
<dbReference type="SUPFAM" id="SSF56112">
    <property type="entry name" value="Protein kinase-like (PK-like)"/>
    <property type="match status" value="1"/>
</dbReference>
<dbReference type="InterPro" id="IPR050117">
    <property type="entry name" value="MAPK"/>
</dbReference>
<dbReference type="FunFam" id="3.30.200.20:FF:000271">
    <property type="entry name" value="MAPK/MAK/MRK overlapping kinase"/>
    <property type="match status" value="1"/>
</dbReference>
<evidence type="ECO:0000256" key="5">
    <source>
        <dbReference type="SAM" id="MobiDB-lite"/>
    </source>
</evidence>
<keyword evidence="8" id="KW-1185">Reference proteome</keyword>
<feature type="region of interest" description="Disordered" evidence="5">
    <location>
        <begin position="297"/>
        <end position="387"/>
    </location>
</feature>
<keyword evidence="4" id="KW-0808">Transferase</keyword>
<proteinExistence type="inferred from homology"/>
<dbReference type="InterPro" id="IPR000719">
    <property type="entry name" value="Prot_kinase_dom"/>
</dbReference>
<evidence type="ECO:0000256" key="2">
    <source>
        <dbReference type="ARBA" id="ARBA00022840"/>
    </source>
</evidence>
<feature type="compositionally biased region" description="Basic residues" evidence="5">
    <location>
        <begin position="333"/>
        <end position="344"/>
    </location>
</feature>
<keyword evidence="4" id="KW-0418">Kinase</keyword>
<protein>
    <recommendedName>
        <fullName evidence="6">Protein kinase domain-containing protein</fullName>
    </recommendedName>
</protein>
<evidence type="ECO:0000256" key="3">
    <source>
        <dbReference type="PROSITE-ProRule" id="PRU10141"/>
    </source>
</evidence>
<comment type="caution">
    <text evidence="7">The sequence shown here is derived from an EMBL/GenBank/DDBJ whole genome shotgun (WGS) entry which is preliminary data.</text>
</comment>
<dbReference type="AlphaFoldDB" id="A0AAD1ULF7"/>
<dbReference type="SMART" id="SM00220">
    <property type="entry name" value="S_TKc"/>
    <property type="match status" value="1"/>
</dbReference>
<reference evidence="7" key="1">
    <citation type="submission" date="2023-07" db="EMBL/GenBank/DDBJ databases">
        <authorList>
            <consortium name="AG Swart"/>
            <person name="Singh M."/>
            <person name="Singh A."/>
            <person name="Seah K."/>
            <person name="Emmerich C."/>
        </authorList>
    </citation>
    <scope>NUCLEOTIDE SEQUENCE</scope>
    <source>
        <strain evidence="7">DP1</strain>
    </source>
</reference>
<keyword evidence="4" id="KW-0723">Serine/threonine-protein kinase</keyword>
<feature type="binding site" evidence="3">
    <location>
        <position position="33"/>
    </location>
    <ligand>
        <name>ATP</name>
        <dbReference type="ChEBI" id="CHEBI:30616"/>
    </ligand>
</feature>
<dbReference type="Pfam" id="PF00069">
    <property type="entry name" value="Pkinase"/>
    <property type="match status" value="1"/>
</dbReference>
<sequence>MNKYRLIRKLGEGTFSEVLKAQSVKSGKYVAIKCMKNHFDSIEQVKKLREIQALERLSPHAHIIKLLEVLYDGPTGRLALVFELMEMNMYEAIKGRPHYLPENRVKYYIYQLMKAIDHMHRNGIFHRDIKPENILLLDDTVKLADFGSCRGIYSKPPLTEYISTRWYRAPECLLTDGYYGYKMDIWGVGCVFFEVLSLFPLFPGDNELDQIHKIHNILGTPEQELLDRFQKHATHMEFDFPTKKYVGISRLISHVSKECQELILWMITYNPDDRPSASQIIKHPYFKDLKEIDDNRRSGQVKGVGIDNLSQYSRRNRDNASDGGDSQNSKSFKGSKKNFVKKPHQVNIFPPIKNIKGDKKKGKKKNHHENYQKLKHNSSNHSITGKKIIPTVKKINKFKIRDKLG</sequence>
<dbReference type="InterPro" id="IPR017441">
    <property type="entry name" value="Protein_kinase_ATP_BS"/>
</dbReference>
<dbReference type="Proteomes" id="UP001295684">
    <property type="component" value="Unassembled WGS sequence"/>
</dbReference>
<keyword evidence="1 3" id="KW-0547">Nucleotide-binding</keyword>
<evidence type="ECO:0000256" key="1">
    <source>
        <dbReference type="ARBA" id="ARBA00022741"/>
    </source>
</evidence>
<gene>
    <name evidence="7" type="ORF">ECRASSUSDP1_LOCUS12241</name>
</gene>
<evidence type="ECO:0000313" key="7">
    <source>
        <dbReference type="EMBL" id="CAI2370922.1"/>
    </source>
</evidence>
<dbReference type="CDD" id="cd07831">
    <property type="entry name" value="STKc_MOK"/>
    <property type="match status" value="1"/>
</dbReference>
<dbReference type="PANTHER" id="PTHR24055">
    <property type="entry name" value="MITOGEN-ACTIVATED PROTEIN KINASE"/>
    <property type="match status" value="1"/>
</dbReference>
<dbReference type="EMBL" id="CAMPGE010012140">
    <property type="protein sequence ID" value="CAI2370922.1"/>
    <property type="molecule type" value="Genomic_DNA"/>
</dbReference>
<dbReference type="GO" id="GO:0005524">
    <property type="term" value="F:ATP binding"/>
    <property type="evidence" value="ECO:0007669"/>
    <property type="project" value="UniProtKB-UniRule"/>
</dbReference>
<dbReference type="GO" id="GO:0004674">
    <property type="term" value="F:protein serine/threonine kinase activity"/>
    <property type="evidence" value="ECO:0007669"/>
    <property type="project" value="UniProtKB-KW"/>
</dbReference>
<dbReference type="FunFam" id="1.10.510.10:FF:000773">
    <property type="entry name" value="MOK protein kinase"/>
    <property type="match status" value="1"/>
</dbReference>
<evidence type="ECO:0000313" key="8">
    <source>
        <dbReference type="Proteomes" id="UP001295684"/>
    </source>
</evidence>
<organism evidence="7 8">
    <name type="scientific">Euplotes crassus</name>
    <dbReference type="NCBI Taxonomy" id="5936"/>
    <lineage>
        <taxon>Eukaryota</taxon>
        <taxon>Sar</taxon>
        <taxon>Alveolata</taxon>
        <taxon>Ciliophora</taxon>
        <taxon>Intramacronucleata</taxon>
        <taxon>Spirotrichea</taxon>
        <taxon>Hypotrichia</taxon>
        <taxon>Euplotida</taxon>
        <taxon>Euplotidae</taxon>
        <taxon>Moneuplotes</taxon>
    </lineage>
</organism>
<feature type="domain" description="Protein kinase" evidence="6">
    <location>
        <begin position="4"/>
        <end position="286"/>
    </location>
</feature>
<evidence type="ECO:0000256" key="4">
    <source>
        <dbReference type="RuleBase" id="RU000304"/>
    </source>
</evidence>
<dbReference type="Gene3D" id="3.30.200.20">
    <property type="entry name" value="Phosphorylase Kinase, domain 1"/>
    <property type="match status" value="1"/>
</dbReference>
<comment type="similarity">
    <text evidence="4">Belongs to the protein kinase superfamily.</text>
</comment>
<dbReference type="PROSITE" id="PS00107">
    <property type="entry name" value="PROTEIN_KINASE_ATP"/>
    <property type="match status" value="1"/>
</dbReference>
<dbReference type="InterPro" id="IPR008271">
    <property type="entry name" value="Ser/Thr_kinase_AS"/>
</dbReference>
<keyword evidence="2 3" id="KW-0067">ATP-binding</keyword>
<dbReference type="Gene3D" id="1.10.510.10">
    <property type="entry name" value="Transferase(Phosphotransferase) domain 1"/>
    <property type="match status" value="1"/>
</dbReference>
<dbReference type="InterPro" id="IPR011009">
    <property type="entry name" value="Kinase-like_dom_sf"/>
</dbReference>
<dbReference type="PROSITE" id="PS50011">
    <property type="entry name" value="PROTEIN_KINASE_DOM"/>
    <property type="match status" value="1"/>
</dbReference>
<feature type="compositionally biased region" description="Basic residues" evidence="5">
    <location>
        <begin position="358"/>
        <end position="378"/>
    </location>
</feature>
<evidence type="ECO:0000259" key="6">
    <source>
        <dbReference type="PROSITE" id="PS50011"/>
    </source>
</evidence>
<dbReference type="PROSITE" id="PS00108">
    <property type="entry name" value="PROTEIN_KINASE_ST"/>
    <property type="match status" value="1"/>
</dbReference>
<name>A0AAD1ULF7_EUPCR</name>